<feature type="domain" description="Hemerythrin-like" evidence="4">
    <location>
        <begin position="11"/>
        <end position="124"/>
    </location>
</feature>
<dbReference type="InterPro" id="IPR035938">
    <property type="entry name" value="Hemerythrin-like_sf"/>
</dbReference>
<evidence type="ECO:0000256" key="1">
    <source>
        <dbReference type="ARBA" id="ARBA00010587"/>
    </source>
</evidence>
<gene>
    <name evidence="5" type="ORF">BN569_00376</name>
</gene>
<keyword evidence="3" id="KW-0408">Iron</keyword>
<name>R5LBY5_9FIRM</name>
<dbReference type="InterPro" id="IPR012827">
    <property type="entry name" value="Hemerythrin_metal-bd"/>
</dbReference>
<evidence type="ECO:0000256" key="2">
    <source>
        <dbReference type="ARBA" id="ARBA00022723"/>
    </source>
</evidence>
<dbReference type="Proteomes" id="UP000018300">
    <property type="component" value="Unassembled WGS sequence"/>
</dbReference>
<evidence type="ECO:0000313" key="6">
    <source>
        <dbReference type="Proteomes" id="UP000018300"/>
    </source>
</evidence>
<keyword evidence="2" id="KW-0479">Metal-binding</keyword>
<dbReference type="GO" id="GO:0046872">
    <property type="term" value="F:metal ion binding"/>
    <property type="evidence" value="ECO:0007669"/>
    <property type="project" value="UniProtKB-KW"/>
</dbReference>
<dbReference type="EMBL" id="CAYU010000039">
    <property type="protein sequence ID" value="CCY76685.1"/>
    <property type="molecule type" value="Genomic_DNA"/>
</dbReference>
<organism evidence="5 6">
    <name type="scientific">Eshraghiella crossota CAG:259</name>
    <dbReference type="NCBI Taxonomy" id="1263062"/>
    <lineage>
        <taxon>Bacteria</taxon>
        <taxon>Bacillati</taxon>
        <taxon>Bacillota</taxon>
        <taxon>Clostridia</taxon>
        <taxon>Lachnospirales</taxon>
        <taxon>Lachnospiraceae</taxon>
        <taxon>Eshraghiella</taxon>
    </lineage>
</organism>
<comment type="caution">
    <text evidence="5">The sequence shown here is derived from an EMBL/GenBank/DDBJ whole genome shotgun (WGS) entry which is preliminary data.</text>
</comment>
<evidence type="ECO:0000313" key="5">
    <source>
        <dbReference type="EMBL" id="CCY76685.1"/>
    </source>
</evidence>
<proteinExistence type="inferred from homology"/>
<comment type="similarity">
    <text evidence="1">Belongs to the hemerythrin family.</text>
</comment>
<sequence length="132" mass="16144">MYEMKPEYYIGIEMIDEEHKQLFKYADEAYELLNDEFTPDKYDKIEAILIKLRDYTEKHFTDEENYMESINYKKLFTQKIQHHEFISKLDEFIDSHKSETEDQDKQIMDILEYLTEWLVNHILYVDGQIPKG</sequence>
<dbReference type="Gene3D" id="1.20.120.50">
    <property type="entry name" value="Hemerythrin-like"/>
    <property type="match status" value="1"/>
</dbReference>
<dbReference type="CDD" id="cd12107">
    <property type="entry name" value="Hemerythrin"/>
    <property type="match status" value="1"/>
</dbReference>
<dbReference type="AlphaFoldDB" id="R5LBY5"/>
<protein>
    <submittedName>
        <fullName evidence="5">Hemerythrin family protein</fullName>
    </submittedName>
</protein>
<dbReference type="Pfam" id="PF01814">
    <property type="entry name" value="Hemerythrin"/>
    <property type="match status" value="1"/>
</dbReference>
<reference evidence="5" key="1">
    <citation type="submission" date="2012-11" db="EMBL/GenBank/DDBJ databases">
        <title>Dependencies among metagenomic species, viruses, plasmids and units of genetic variation.</title>
        <authorList>
            <person name="Nielsen H.B."/>
            <person name="Almeida M."/>
            <person name="Juncker A.S."/>
            <person name="Rasmussen S."/>
            <person name="Li J."/>
            <person name="Sunagawa S."/>
            <person name="Plichta D."/>
            <person name="Gautier L."/>
            <person name="Le Chatelier E."/>
            <person name="Peletier E."/>
            <person name="Bonde I."/>
            <person name="Nielsen T."/>
            <person name="Manichanh C."/>
            <person name="Arumugam M."/>
            <person name="Batto J."/>
            <person name="Santos M.B.Q.D."/>
            <person name="Blom N."/>
            <person name="Borruel N."/>
            <person name="Burgdorf K.S."/>
            <person name="Boumezbeur F."/>
            <person name="Casellas F."/>
            <person name="Dore J."/>
            <person name="Guarner F."/>
            <person name="Hansen T."/>
            <person name="Hildebrand F."/>
            <person name="Kaas R.S."/>
            <person name="Kennedy S."/>
            <person name="Kristiansen K."/>
            <person name="Kultima J.R."/>
            <person name="Leonard P."/>
            <person name="Levenez F."/>
            <person name="Lund O."/>
            <person name="Moumen B."/>
            <person name="Le Paslier D."/>
            <person name="Pons N."/>
            <person name="Pedersen O."/>
            <person name="Prifti E."/>
            <person name="Qin J."/>
            <person name="Raes J."/>
            <person name="Tap J."/>
            <person name="Tims S."/>
            <person name="Ussery D.W."/>
            <person name="Yamada T."/>
            <person name="MetaHit consortium"/>
            <person name="Renault P."/>
            <person name="Sicheritz-Ponten T."/>
            <person name="Bork P."/>
            <person name="Wang J."/>
            <person name="Brunak S."/>
            <person name="Ehrlich S.D."/>
        </authorList>
    </citation>
    <scope>NUCLEOTIDE SEQUENCE [LARGE SCALE GENOMIC DNA]</scope>
</reference>
<dbReference type="InterPro" id="IPR050669">
    <property type="entry name" value="Hemerythrin"/>
</dbReference>
<evidence type="ECO:0000256" key="3">
    <source>
        <dbReference type="ARBA" id="ARBA00023004"/>
    </source>
</evidence>
<dbReference type="InterPro" id="IPR012312">
    <property type="entry name" value="Hemerythrin-like"/>
</dbReference>
<dbReference type="PANTHER" id="PTHR37164">
    <property type="entry name" value="BACTERIOHEMERYTHRIN"/>
    <property type="match status" value="1"/>
</dbReference>
<dbReference type="PANTHER" id="PTHR37164:SF1">
    <property type="entry name" value="BACTERIOHEMERYTHRIN"/>
    <property type="match status" value="1"/>
</dbReference>
<accession>R5LBY5</accession>
<evidence type="ECO:0000259" key="4">
    <source>
        <dbReference type="Pfam" id="PF01814"/>
    </source>
</evidence>
<dbReference type="NCBIfam" id="NF033749">
    <property type="entry name" value="bact_hemeryth"/>
    <property type="match status" value="1"/>
</dbReference>
<dbReference type="NCBIfam" id="TIGR02481">
    <property type="entry name" value="hemeryth_dom"/>
    <property type="match status" value="1"/>
</dbReference>
<dbReference type="SUPFAM" id="SSF47188">
    <property type="entry name" value="Hemerythrin-like"/>
    <property type="match status" value="1"/>
</dbReference>